<feature type="compositionally biased region" description="Polar residues" evidence="3">
    <location>
        <begin position="80"/>
        <end position="92"/>
    </location>
</feature>
<evidence type="ECO:0000256" key="1">
    <source>
        <dbReference type="ARBA" id="ARBA00005965"/>
    </source>
</evidence>
<feature type="region of interest" description="Disordered" evidence="3">
    <location>
        <begin position="1"/>
        <end position="93"/>
    </location>
</feature>
<dbReference type="GO" id="GO:0000407">
    <property type="term" value="C:phagophore assembly site"/>
    <property type="evidence" value="ECO:0007669"/>
    <property type="project" value="TreeGrafter"/>
</dbReference>
<feature type="compositionally biased region" description="Low complexity" evidence="3">
    <location>
        <begin position="41"/>
        <end position="57"/>
    </location>
</feature>
<dbReference type="PANTHER" id="PTHR12768:SF4">
    <property type="entry name" value="BECLIN-1"/>
    <property type="match status" value="1"/>
</dbReference>
<evidence type="ECO:0000313" key="5">
    <source>
        <dbReference type="EMBL" id="OQR99709.1"/>
    </source>
</evidence>
<organism evidence="5 6">
    <name type="scientific">Achlya hypogyna</name>
    <name type="common">Oomycete</name>
    <name type="synonym">Protoachlya hypogyna</name>
    <dbReference type="NCBI Taxonomy" id="1202772"/>
    <lineage>
        <taxon>Eukaryota</taxon>
        <taxon>Sar</taxon>
        <taxon>Stramenopiles</taxon>
        <taxon>Oomycota</taxon>
        <taxon>Saprolegniomycetes</taxon>
        <taxon>Saprolegniales</taxon>
        <taxon>Achlyaceae</taxon>
        <taxon>Achlya</taxon>
    </lineage>
</organism>
<feature type="compositionally biased region" description="Polar residues" evidence="3">
    <location>
        <begin position="1"/>
        <end position="13"/>
    </location>
</feature>
<sequence length="650" mass="72399">MKPTSTLNPSTRQFPIGAAPPSASLRRNASLTGATPTIQQSLSRSHGHSSGMRSSASTPNIRDLMTQSAPGRKQTKHRTGTFNPSLLSQSARTEPRPLPLLVAEPTAFPPPSAESLALILKPTTIDLRPRCAVCEAALSVLPIDQAVASDESLASVLHLQTIPDPMVGDANDEDDALDRQPDHAYVYVRDEVWENQYFADGVWARATGVVPAYIAADSNLPLDSLPEKTSSTSTWLDDWAPDVLVSGCDGEGWLYAATFAQLDDALLSSTSMQRARRRRLVRHRKIRHTEEGWWNEVMDRRHVLHFSSLKTPTCHSCAEALQRTLRIELAQLDADDAAYDDYLADDGDDPDLVGLRMRPVKAKGRPKPPAKMSHLMWQDSSVDEDDDEVDLETLSLEELEAKARALEDLLRLVDDESALLLRNRELIWSCATELAGLQREAFEEGAIVQLGHTTTKEERASVATFAVHASDVLRCLQRYNVFNDAFHIWHDGSFGTINGLRLGRLPSKPVEWTEINAALGQATLLVATVASRANLTFSRHTPVARGSYSKMLTAHGKERKKEYPLFSDGSFFQRQKFNQALVFFLECIEEAGNRAMREEPSLRFPYKIFKGKIGELAISVGGNDEQWTRALKYLLTHLKWLLAWIAKRYP</sequence>
<protein>
    <submittedName>
        <fullName evidence="5">Beclin-1-like protein</fullName>
    </submittedName>
</protein>
<proteinExistence type="inferred from homology"/>
<gene>
    <name evidence="5" type="ORF">ACHHYP_04870</name>
</gene>
<evidence type="ECO:0000256" key="3">
    <source>
        <dbReference type="SAM" id="MobiDB-lite"/>
    </source>
</evidence>
<dbReference type="InterPro" id="IPR007243">
    <property type="entry name" value="Atg6/Beclin"/>
</dbReference>
<evidence type="ECO:0000259" key="4">
    <source>
        <dbReference type="Pfam" id="PF04111"/>
    </source>
</evidence>
<dbReference type="AlphaFoldDB" id="A0A1V9ZP10"/>
<dbReference type="InterPro" id="IPR038274">
    <property type="entry name" value="Atg6/Beclin_C_sf"/>
</dbReference>
<dbReference type="PANTHER" id="PTHR12768">
    <property type="entry name" value="BECLIN 1"/>
    <property type="match status" value="1"/>
</dbReference>
<dbReference type="GO" id="GO:0043548">
    <property type="term" value="F:phosphatidylinositol 3-kinase binding"/>
    <property type="evidence" value="ECO:0007669"/>
    <property type="project" value="TreeGrafter"/>
</dbReference>
<dbReference type="Proteomes" id="UP000243579">
    <property type="component" value="Unassembled WGS sequence"/>
</dbReference>
<dbReference type="GO" id="GO:0006995">
    <property type="term" value="P:cellular response to nitrogen starvation"/>
    <property type="evidence" value="ECO:0007669"/>
    <property type="project" value="TreeGrafter"/>
</dbReference>
<keyword evidence="6" id="KW-1185">Reference proteome</keyword>
<dbReference type="GO" id="GO:0000045">
    <property type="term" value="P:autophagosome assembly"/>
    <property type="evidence" value="ECO:0007669"/>
    <property type="project" value="TreeGrafter"/>
</dbReference>
<keyword evidence="2" id="KW-0175">Coiled coil</keyword>
<dbReference type="InterPro" id="IPR040455">
    <property type="entry name" value="Atg6_BARA"/>
</dbReference>
<evidence type="ECO:0000256" key="2">
    <source>
        <dbReference type="SAM" id="Coils"/>
    </source>
</evidence>
<dbReference type="GO" id="GO:0030674">
    <property type="term" value="F:protein-macromolecule adaptor activity"/>
    <property type="evidence" value="ECO:0007669"/>
    <property type="project" value="TreeGrafter"/>
</dbReference>
<dbReference type="STRING" id="1202772.A0A1V9ZP10"/>
<dbReference type="GO" id="GO:0045324">
    <property type="term" value="P:late endosome to vacuole transport"/>
    <property type="evidence" value="ECO:0007669"/>
    <property type="project" value="TreeGrafter"/>
</dbReference>
<comment type="similarity">
    <text evidence="1">Belongs to the beclin family.</text>
</comment>
<name>A0A1V9ZP10_ACHHY</name>
<dbReference type="GO" id="GO:0034271">
    <property type="term" value="C:phosphatidylinositol 3-kinase complex, class III, type I"/>
    <property type="evidence" value="ECO:0007669"/>
    <property type="project" value="TreeGrafter"/>
</dbReference>
<feature type="compositionally biased region" description="Polar residues" evidence="3">
    <location>
        <begin position="25"/>
        <end position="40"/>
    </location>
</feature>
<feature type="coiled-coil region" evidence="2">
    <location>
        <begin position="389"/>
        <end position="416"/>
    </location>
</feature>
<comment type="caution">
    <text evidence="5">The sequence shown here is derived from an EMBL/GenBank/DDBJ whole genome shotgun (WGS) entry which is preliminary data.</text>
</comment>
<dbReference type="OrthoDB" id="20368at2759"/>
<accession>A0A1V9ZP10</accession>
<dbReference type="GO" id="GO:0034272">
    <property type="term" value="C:phosphatidylinositol 3-kinase complex, class III, type II"/>
    <property type="evidence" value="ECO:0007669"/>
    <property type="project" value="TreeGrafter"/>
</dbReference>
<evidence type="ECO:0000313" key="6">
    <source>
        <dbReference type="Proteomes" id="UP000243579"/>
    </source>
</evidence>
<reference evidence="5 6" key="1">
    <citation type="journal article" date="2014" name="Genome Biol. Evol.">
        <title>The secreted proteins of Achlya hypogyna and Thraustotheca clavata identify the ancestral oomycete secretome and reveal gene acquisitions by horizontal gene transfer.</title>
        <authorList>
            <person name="Misner I."/>
            <person name="Blouin N."/>
            <person name="Leonard G."/>
            <person name="Richards T.A."/>
            <person name="Lane C.E."/>
        </authorList>
    </citation>
    <scope>NUCLEOTIDE SEQUENCE [LARGE SCALE GENOMIC DNA]</scope>
    <source>
        <strain evidence="5 6">ATCC 48635</strain>
    </source>
</reference>
<dbReference type="Pfam" id="PF04111">
    <property type="entry name" value="APG6"/>
    <property type="match status" value="1"/>
</dbReference>
<dbReference type="Gene3D" id="1.10.418.40">
    <property type="entry name" value="Autophagy protein 6/Beclin 1"/>
    <property type="match status" value="1"/>
</dbReference>
<dbReference type="GO" id="GO:0000423">
    <property type="term" value="P:mitophagy"/>
    <property type="evidence" value="ECO:0007669"/>
    <property type="project" value="TreeGrafter"/>
</dbReference>
<feature type="domain" description="Atg6 BARA" evidence="4">
    <location>
        <begin position="476"/>
        <end position="646"/>
    </location>
</feature>
<dbReference type="EMBL" id="JNBR01000044">
    <property type="protein sequence ID" value="OQR99709.1"/>
    <property type="molecule type" value="Genomic_DNA"/>
</dbReference>